<accession>A0A8S5NIW9</accession>
<organism evidence="1">
    <name type="scientific">Siphoviridae sp. ctfdk3</name>
    <dbReference type="NCBI Taxonomy" id="2826416"/>
    <lineage>
        <taxon>Viruses</taxon>
        <taxon>Duplodnaviria</taxon>
        <taxon>Heunggongvirae</taxon>
        <taxon>Uroviricota</taxon>
        <taxon>Caudoviricetes</taxon>
    </lineage>
</organism>
<sequence length="32" mass="3852">MFLSSFLRMCWDSSSSFSGVKEFLQSFERRKK</sequence>
<evidence type="ECO:0000313" key="1">
    <source>
        <dbReference type="EMBL" id="DAD94625.1"/>
    </source>
</evidence>
<dbReference type="EMBL" id="BK015178">
    <property type="protein sequence ID" value="DAD94625.1"/>
    <property type="molecule type" value="Genomic_DNA"/>
</dbReference>
<proteinExistence type="predicted"/>
<name>A0A8S5NIW9_9CAUD</name>
<protein>
    <submittedName>
        <fullName evidence="1">Uncharacterized protein</fullName>
    </submittedName>
</protein>
<reference evidence="1" key="1">
    <citation type="journal article" date="2021" name="Proc. Natl. Acad. Sci. U.S.A.">
        <title>A Catalog of Tens of Thousands of Viruses from Human Metagenomes Reveals Hidden Associations with Chronic Diseases.</title>
        <authorList>
            <person name="Tisza M.J."/>
            <person name="Buck C.B."/>
        </authorList>
    </citation>
    <scope>NUCLEOTIDE SEQUENCE</scope>
    <source>
        <strain evidence="1">Ctfdk3</strain>
    </source>
</reference>